<organism evidence="2 3">
    <name type="scientific">Brassica napus</name>
    <name type="common">Rape</name>
    <dbReference type="NCBI Taxonomy" id="3708"/>
    <lineage>
        <taxon>Eukaryota</taxon>
        <taxon>Viridiplantae</taxon>
        <taxon>Streptophyta</taxon>
        <taxon>Embryophyta</taxon>
        <taxon>Tracheophyta</taxon>
        <taxon>Spermatophyta</taxon>
        <taxon>Magnoliopsida</taxon>
        <taxon>eudicotyledons</taxon>
        <taxon>Gunneridae</taxon>
        <taxon>Pentapetalae</taxon>
        <taxon>rosids</taxon>
        <taxon>malvids</taxon>
        <taxon>Brassicales</taxon>
        <taxon>Brassicaceae</taxon>
        <taxon>Brassiceae</taxon>
        <taxon>Brassica</taxon>
    </lineage>
</organism>
<name>A0A078H3R7_BRANA</name>
<dbReference type="EMBL" id="LK032288">
    <property type="protein sequence ID" value="CDY32132.1"/>
    <property type="molecule type" value="Genomic_DNA"/>
</dbReference>
<dbReference type="PaxDb" id="3708-A0A078H3R7"/>
<keyword evidence="1" id="KW-1133">Transmembrane helix</keyword>
<dbReference type="Proteomes" id="UP000028999">
    <property type="component" value="Unassembled WGS sequence"/>
</dbReference>
<keyword evidence="1" id="KW-0812">Transmembrane</keyword>
<dbReference type="AlphaFoldDB" id="A0A078H3R7"/>
<dbReference type="Gramene" id="CDY32132">
    <property type="protein sequence ID" value="CDY32132"/>
    <property type="gene ID" value="GSBRNA2T00051499001"/>
</dbReference>
<evidence type="ECO:0000313" key="2">
    <source>
        <dbReference type="EMBL" id="CDY32132.1"/>
    </source>
</evidence>
<protein>
    <submittedName>
        <fullName evidence="2">BnaCnng06410D protein</fullName>
    </submittedName>
</protein>
<accession>A0A078H3R7</accession>
<sequence>MEGDSQTLLDGTAKHCEVLFEKFGSIDSSYKACLLLNLIYLEFIGEGVDPKDKLLYVWHPWKNKEKMMKSETFCSNVRAKHVMVLRQWKSFVKMLILIGVIAIFLLLRRIDQGGISVTGCFS</sequence>
<gene>
    <name evidence="2" type="primary">BnaCnng06410D</name>
    <name evidence="2" type="ORF">GSBRNA2T00051499001</name>
</gene>
<evidence type="ECO:0000313" key="3">
    <source>
        <dbReference type="Proteomes" id="UP000028999"/>
    </source>
</evidence>
<proteinExistence type="predicted"/>
<keyword evidence="1" id="KW-0472">Membrane</keyword>
<evidence type="ECO:0000256" key="1">
    <source>
        <dbReference type="SAM" id="Phobius"/>
    </source>
</evidence>
<feature type="transmembrane region" description="Helical" evidence="1">
    <location>
        <begin position="90"/>
        <end position="107"/>
    </location>
</feature>
<reference evidence="2 3" key="1">
    <citation type="journal article" date="2014" name="Science">
        <title>Plant genetics. Early allopolyploid evolution in the post-Neolithic Brassica napus oilseed genome.</title>
        <authorList>
            <person name="Chalhoub B."/>
            <person name="Denoeud F."/>
            <person name="Liu S."/>
            <person name="Parkin I.A."/>
            <person name="Tang H."/>
            <person name="Wang X."/>
            <person name="Chiquet J."/>
            <person name="Belcram H."/>
            <person name="Tong C."/>
            <person name="Samans B."/>
            <person name="Correa M."/>
            <person name="Da Silva C."/>
            <person name="Just J."/>
            <person name="Falentin C."/>
            <person name="Koh C.S."/>
            <person name="Le Clainche I."/>
            <person name="Bernard M."/>
            <person name="Bento P."/>
            <person name="Noel B."/>
            <person name="Labadie K."/>
            <person name="Alberti A."/>
            <person name="Charles M."/>
            <person name="Arnaud D."/>
            <person name="Guo H."/>
            <person name="Daviaud C."/>
            <person name="Alamery S."/>
            <person name="Jabbari K."/>
            <person name="Zhao M."/>
            <person name="Edger P.P."/>
            <person name="Chelaifa H."/>
            <person name="Tack D."/>
            <person name="Lassalle G."/>
            <person name="Mestiri I."/>
            <person name="Schnel N."/>
            <person name="Le Paslier M.C."/>
            <person name="Fan G."/>
            <person name="Renault V."/>
            <person name="Bayer P.E."/>
            <person name="Golicz A.A."/>
            <person name="Manoli S."/>
            <person name="Lee T.H."/>
            <person name="Thi V.H."/>
            <person name="Chalabi S."/>
            <person name="Hu Q."/>
            <person name="Fan C."/>
            <person name="Tollenaere R."/>
            <person name="Lu Y."/>
            <person name="Battail C."/>
            <person name="Shen J."/>
            <person name="Sidebottom C.H."/>
            <person name="Wang X."/>
            <person name="Canaguier A."/>
            <person name="Chauveau A."/>
            <person name="Berard A."/>
            <person name="Deniot G."/>
            <person name="Guan M."/>
            <person name="Liu Z."/>
            <person name="Sun F."/>
            <person name="Lim Y.P."/>
            <person name="Lyons E."/>
            <person name="Town C.D."/>
            <person name="Bancroft I."/>
            <person name="Wang X."/>
            <person name="Meng J."/>
            <person name="Ma J."/>
            <person name="Pires J.C."/>
            <person name="King G.J."/>
            <person name="Brunel D."/>
            <person name="Delourme R."/>
            <person name="Renard M."/>
            <person name="Aury J.M."/>
            <person name="Adams K.L."/>
            <person name="Batley J."/>
            <person name="Snowdon R.J."/>
            <person name="Tost J."/>
            <person name="Edwards D."/>
            <person name="Zhou Y."/>
            <person name="Hua W."/>
            <person name="Sharpe A.G."/>
            <person name="Paterson A.H."/>
            <person name="Guan C."/>
            <person name="Wincker P."/>
        </authorList>
    </citation>
    <scope>NUCLEOTIDE SEQUENCE [LARGE SCALE GENOMIC DNA]</scope>
    <source>
        <strain evidence="3">cv. Darmor-bzh</strain>
    </source>
</reference>
<keyword evidence="3" id="KW-1185">Reference proteome</keyword>